<dbReference type="RefSeq" id="WP_150006675.1">
    <property type="nucleotide sequence ID" value="NZ_BKCN01000001.1"/>
</dbReference>
<dbReference type="PROSITE" id="PS50828">
    <property type="entry name" value="SMR"/>
    <property type="match status" value="1"/>
</dbReference>
<feature type="domain" description="Smr" evidence="1">
    <location>
        <begin position="45"/>
        <end position="146"/>
    </location>
</feature>
<dbReference type="EMBL" id="BKCN01000001">
    <property type="protein sequence ID" value="GER02470.1"/>
    <property type="molecule type" value="Genomic_DNA"/>
</dbReference>
<dbReference type="InterPro" id="IPR002625">
    <property type="entry name" value="Smr_dom"/>
</dbReference>
<comment type="caution">
    <text evidence="2">The sequence shown here is derived from an EMBL/GenBank/DDBJ whole genome shotgun (WGS) entry which is preliminary data.</text>
</comment>
<proteinExistence type="predicted"/>
<dbReference type="AlphaFoldDB" id="A0A5A7N4Z9"/>
<reference evidence="2 3" key="1">
    <citation type="submission" date="2019-09" db="EMBL/GenBank/DDBJ databases">
        <title>NBRP : Genome information of microbial organism related human and environment.</title>
        <authorList>
            <person name="Hattori M."/>
            <person name="Oshima K."/>
            <person name="Inaba H."/>
            <person name="Suda W."/>
            <person name="Sakamoto M."/>
            <person name="Iino T."/>
            <person name="Kitahara M."/>
            <person name="Oshida Y."/>
            <person name="Iida T."/>
            <person name="Kudo T."/>
            <person name="Itoh T."/>
            <person name="Ohkuma M."/>
        </authorList>
    </citation>
    <scope>NUCLEOTIDE SEQUENCE [LARGE SCALE GENOMIC DNA]</scope>
    <source>
        <strain evidence="2 3">Q-1</strain>
    </source>
</reference>
<keyword evidence="3" id="KW-1185">Reference proteome</keyword>
<dbReference type="Gene3D" id="3.30.1370.110">
    <property type="match status" value="1"/>
</dbReference>
<accession>A0A5A7N4Z9</accession>
<organism evidence="2 3">
    <name type="scientific">Iodidimonas nitroreducens</name>
    <dbReference type="NCBI Taxonomy" id="1236968"/>
    <lineage>
        <taxon>Bacteria</taxon>
        <taxon>Pseudomonadati</taxon>
        <taxon>Pseudomonadota</taxon>
        <taxon>Alphaproteobacteria</taxon>
        <taxon>Iodidimonadales</taxon>
        <taxon>Iodidimonadaceae</taxon>
        <taxon>Iodidimonas</taxon>
    </lineage>
</organism>
<evidence type="ECO:0000259" key="1">
    <source>
        <dbReference type="PROSITE" id="PS50828"/>
    </source>
</evidence>
<dbReference type="InterPro" id="IPR036063">
    <property type="entry name" value="Smr_dom_sf"/>
</dbReference>
<evidence type="ECO:0000313" key="2">
    <source>
        <dbReference type="EMBL" id="GER02470.1"/>
    </source>
</evidence>
<dbReference type="Proteomes" id="UP000324996">
    <property type="component" value="Unassembled WGS sequence"/>
</dbReference>
<dbReference type="PANTHER" id="PTHR35562:SF2">
    <property type="entry name" value="DNA ENDONUCLEASE SMRA-RELATED"/>
    <property type="match status" value="1"/>
</dbReference>
<dbReference type="Pfam" id="PF01713">
    <property type="entry name" value="Smr"/>
    <property type="match status" value="1"/>
</dbReference>
<sequence length="149" mass="16631">MLPLPHINQTDPSLSTKAAAEIRSQLDRRTQRRLARGHQPIDSRIDLHGLTQKQALERLVRHVMMAAGRGDRAILVITGKGGRQNPQTTGVPVAFRRRDSFDLGSGVLRRMVPLWLESPQLSPYVHSYGPAHDGHGGDGALYVLLRRHR</sequence>
<gene>
    <name evidence="2" type="ORF">JCM17846_01520</name>
</gene>
<evidence type="ECO:0000313" key="3">
    <source>
        <dbReference type="Proteomes" id="UP000324996"/>
    </source>
</evidence>
<protein>
    <recommendedName>
        <fullName evidence="1">Smr domain-containing protein</fullName>
    </recommendedName>
</protein>
<name>A0A5A7N4Z9_9PROT</name>
<dbReference type="SUPFAM" id="SSF160443">
    <property type="entry name" value="SMR domain-like"/>
    <property type="match status" value="1"/>
</dbReference>
<dbReference type="PANTHER" id="PTHR35562">
    <property type="entry name" value="DNA ENDONUCLEASE SMRA-RELATED"/>
    <property type="match status" value="1"/>
</dbReference>